<organism evidence="2 3">
    <name type="scientific">Tripterygium wilfordii</name>
    <name type="common">Thunder God vine</name>
    <dbReference type="NCBI Taxonomy" id="458696"/>
    <lineage>
        <taxon>Eukaryota</taxon>
        <taxon>Viridiplantae</taxon>
        <taxon>Streptophyta</taxon>
        <taxon>Embryophyta</taxon>
        <taxon>Tracheophyta</taxon>
        <taxon>Spermatophyta</taxon>
        <taxon>Magnoliopsida</taxon>
        <taxon>eudicotyledons</taxon>
        <taxon>Gunneridae</taxon>
        <taxon>Pentapetalae</taxon>
        <taxon>rosids</taxon>
        <taxon>fabids</taxon>
        <taxon>Celastrales</taxon>
        <taxon>Celastraceae</taxon>
        <taxon>Tripterygium</taxon>
    </lineage>
</organism>
<dbReference type="EMBL" id="JAAARO010000018">
    <property type="protein sequence ID" value="KAF5731734.1"/>
    <property type="molecule type" value="Genomic_DNA"/>
</dbReference>
<protein>
    <submittedName>
        <fullName evidence="2">Uncharacterized protein</fullName>
    </submittedName>
</protein>
<dbReference type="InParanoid" id="A0A7J7CC34"/>
<evidence type="ECO:0000256" key="1">
    <source>
        <dbReference type="SAM" id="MobiDB-lite"/>
    </source>
</evidence>
<evidence type="ECO:0000313" key="2">
    <source>
        <dbReference type="EMBL" id="KAF5731734.1"/>
    </source>
</evidence>
<name>A0A7J7CC34_TRIWF</name>
<comment type="caution">
    <text evidence="2">The sequence shown here is derived from an EMBL/GenBank/DDBJ whole genome shotgun (WGS) entry which is preliminary data.</text>
</comment>
<dbReference type="Proteomes" id="UP000593562">
    <property type="component" value="Unassembled WGS sequence"/>
</dbReference>
<dbReference type="AlphaFoldDB" id="A0A7J7CC34"/>
<gene>
    <name evidence="2" type="ORF">HS088_TW18G00419</name>
</gene>
<sequence>MDLLMREWTVIRESVDEKSMSQGKSGADDEFLDDTQEGGGGDCVADIKNTMSEAVKKCLEENKGDHSKC</sequence>
<reference evidence="2 3" key="1">
    <citation type="journal article" date="2020" name="Nat. Commun.">
        <title>Genome of Tripterygium wilfordii and identification of cytochrome P450 involved in triptolide biosynthesis.</title>
        <authorList>
            <person name="Tu L."/>
            <person name="Su P."/>
            <person name="Zhang Z."/>
            <person name="Gao L."/>
            <person name="Wang J."/>
            <person name="Hu T."/>
            <person name="Zhou J."/>
            <person name="Zhang Y."/>
            <person name="Zhao Y."/>
            <person name="Liu Y."/>
            <person name="Song Y."/>
            <person name="Tong Y."/>
            <person name="Lu Y."/>
            <person name="Yang J."/>
            <person name="Xu C."/>
            <person name="Jia M."/>
            <person name="Peters R.J."/>
            <person name="Huang L."/>
            <person name="Gao W."/>
        </authorList>
    </citation>
    <scope>NUCLEOTIDE SEQUENCE [LARGE SCALE GENOMIC DNA]</scope>
    <source>
        <strain evidence="3">cv. XIE 37</strain>
        <tissue evidence="2">Leaf</tissue>
    </source>
</reference>
<evidence type="ECO:0000313" key="3">
    <source>
        <dbReference type="Proteomes" id="UP000593562"/>
    </source>
</evidence>
<accession>A0A7J7CC34</accession>
<proteinExistence type="predicted"/>
<keyword evidence="3" id="KW-1185">Reference proteome</keyword>
<feature type="region of interest" description="Disordered" evidence="1">
    <location>
        <begin position="15"/>
        <end position="38"/>
    </location>
</feature>